<dbReference type="Gene3D" id="3.30.70.920">
    <property type="match status" value="1"/>
</dbReference>
<dbReference type="Proteomes" id="UP000290849">
    <property type="component" value="Unassembled WGS sequence"/>
</dbReference>
<dbReference type="SUPFAM" id="SSF46785">
    <property type="entry name" value="Winged helix' DNA-binding domain"/>
    <property type="match status" value="1"/>
</dbReference>
<dbReference type="InterPro" id="IPR011008">
    <property type="entry name" value="Dimeric_a/b-barrel"/>
</dbReference>
<dbReference type="PRINTS" id="PR00033">
    <property type="entry name" value="HTHASNC"/>
</dbReference>
<dbReference type="GO" id="GO:0005829">
    <property type="term" value="C:cytosol"/>
    <property type="evidence" value="ECO:0007669"/>
    <property type="project" value="TreeGrafter"/>
</dbReference>
<sequence>MQQASIEHPDPRLDVTDRHLLTLLQANAREPVALLARKLGLARTTVVARIARLEKNGVIAGYGVRLGQALEENVVRSYCFISVRPKTGAQVAAALKRLPEVEELSAVSGVFDYLALLRCSRVEQLDALLDQIGQVEGVNHTQSSIVLSRKIDRRAALCQ</sequence>
<dbReference type="SMART" id="SM00344">
    <property type="entry name" value="HTH_ASNC"/>
    <property type="match status" value="1"/>
</dbReference>
<keyword evidence="3" id="KW-0804">Transcription</keyword>
<dbReference type="InterPro" id="IPR036388">
    <property type="entry name" value="WH-like_DNA-bd_sf"/>
</dbReference>
<dbReference type="PANTHER" id="PTHR30154:SF53">
    <property type="entry name" value="HTH-TYPE TRANSCRIPTIONAL REGULATOR LRPC"/>
    <property type="match status" value="1"/>
</dbReference>
<dbReference type="GO" id="GO:0043200">
    <property type="term" value="P:response to amino acid"/>
    <property type="evidence" value="ECO:0007669"/>
    <property type="project" value="TreeGrafter"/>
</dbReference>
<evidence type="ECO:0000313" key="5">
    <source>
        <dbReference type="EMBL" id="RXN85917.1"/>
    </source>
</evidence>
<dbReference type="Pfam" id="PF13404">
    <property type="entry name" value="HTH_AsnC-type"/>
    <property type="match status" value="1"/>
</dbReference>
<keyword evidence="1" id="KW-0805">Transcription regulation</keyword>
<dbReference type="InterPro" id="IPR036390">
    <property type="entry name" value="WH_DNA-bd_sf"/>
</dbReference>
<dbReference type="InterPro" id="IPR000485">
    <property type="entry name" value="AsnC-type_HTH_dom"/>
</dbReference>
<dbReference type="AlphaFoldDB" id="A0A4Q1HH72"/>
<keyword evidence="6" id="KW-1185">Reference proteome</keyword>
<dbReference type="SUPFAM" id="SSF54909">
    <property type="entry name" value="Dimeric alpha+beta barrel"/>
    <property type="match status" value="1"/>
</dbReference>
<gene>
    <name evidence="5" type="ORF">C7R54_19305</name>
</gene>
<evidence type="ECO:0000259" key="4">
    <source>
        <dbReference type="PROSITE" id="PS50956"/>
    </source>
</evidence>
<reference evidence="5 6" key="1">
    <citation type="journal article" date="2017" name="Int. J. Syst. Evol. Microbiol.">
        <title>Achromobacter aloeverae sp. nov., isolated from the root of Aloe vera (L.) Burm.f.</title>
        <authorList>
            <person name="Kuncharoen N."/>
            <person name="Muramatsu Y."/>
            <person name="Shibata C."/>
            <person name="Kamakura Y."/>
            <person name="Nakagawa Y."/>
            <person name="Tanasupawat S."/>
        </authorList>
    </citation>
    <scope>NUCLEOTIDE SEQUENCE [LARGE SCALE GENOMIC DNA]</scope>
    <source>
        <strain evidence="5 6">AVA-1</strain>
    </source>
</reference>
<dbReference type="RefSeq" id="WP_129152088.1">
    <property type="nucleotide sequence ID" value="NZ_JBHSDO010000017.1"/>
</dbReference>
<dbReference type="Gene3D" id="1.10.10.10">
    <property type="entry name" value="Winged helix-like DNA-binding domain superfamily/Winged helix DNA-binding domain"/>
    <property type="match status" value="1"/>
</dbReference>
<evidence type="ECO:0000313" key="6">
    <source>
        <dbReference type="Proteomes" id="UP000290849"/>
    </source>
</evidence>
<organism evidence="5 6">
    <name type="scientific">Achromobacter aloeverae</name>
    <dbReference type="NCBI Taxonomy" id="1750518"/>
    <lineage>
        <taxon>Bacteria</taxon>
        <taxon>Pseudomonadati</taxon>
        <taxon>Pseudomonadota</taxon>
        <taxon>Betaproteobacteria</taxon>
        <taxon>Burkholderiales</taxon>
        <taxon>Alcaligenaceae</taxon>
        <taxon>Achromobacter</taxon>
    </lineage>
</organism>
<dbReference type="OrthoDB" id="5476at2"/>
<dbReference type="InterPro" id="IPR019887">
    <property type="entry name" value="Tscrpt_reg_AsnC/Lrp_C"/>
</dbReference>
<dbReference type="EMBL" id="PYAL01000006">
    <property type="protein sequence ID" value="RXN85917.1"/>
    <property type="molecule type" value="Genomic_DNA"/>
</dbReference>
<dbReference type="GO" id="GO:0043565">
    <property type="term" value="F:sequence-specific DNA binding"/>
    <property type="evidence" value="ECO:0007669"/>
    <property type="project" value="InterPro"/>
</dbReference>
<name>A0A4Q1HH72_9BURK</name>
<proteinExistence type="predicted"/>
<comment type="caution">
    <text evidence="5">The sequence shown here is derived from an EMBL/GenBank/DDBJ whole genome shotgun (WGS) entry which is preliminary data.</text>
</comment>
<dbReference type="Pfam" id="PF01037">
    <property type="entry name" value="AsnC_trans_reg"/>
    <property type="match status" value="1"/>
</dbReference>
<evidence type="ECO:0000256" key="2">
    <source>
        <dbReference type="ARBA" id="ARBA00023125"/>
    </source>
</evidence>
<evidence type="ECO:0000256" key="3">
    <source>
        <dbReference type="ARBA" id="ARBA00023163"/>
    </source>
</evidence>
<dbReference type="InterPro" id="IPR019888">
    <property type="entry name" value="Tscrpt_reg_AsnC-like"/>
</dbReference>
<protein>
    <submittedName>
        <fullName evidence="5">AsnC family transcriptional regulator</fullName>
    </submittedName>
</protein>
<accession>A0A4Q1HH72</accession>
<keyword evidence="2" id="KW-0238">DNA-binding</keyword>
<dbReference type="PROSITE" id="PS50956">
    <property type="entry name" value="HTH_ASNC_2"/>
    <property type="match status" value="1"/>
</dbReference>
<dbReference type="PANTHER" id="PTHR30154">
    <property type="entry name" value="LEUCINE-RESPONSIVE REGULATORY PROTEIN"/>
    <property type="match status" value="1"/>
</dbReference>
<evidence type="ECO:0000256" key="1">
    <source>
        <dbReference type="ARBA" id="ARBA00023015"/>
    </source>
</evidence>
<feature type="domain" description="HTH asnC-type" evidence="4">
    <location>
        <begin position="13"/>
        <end position="75"/>
    </location>
</feature>